<evidence type="ECO:0000313" key="2">
    <source>
        <dbReference type="EMBL" id="GMH46993.1"/>
    </source>
</evidence>
<dbReference type="PANTHER" id="PTHR43757:SF2">
    <property type="entry name" value="AMINOMETHYLTRANSFERASE, MITOCHONDRIAL"/>
    <property type="match status" value="1"/>
</dbReference>
<gene>
    <name evidence="2" type="ORF">TrRE_jg4716</name>
</gene>
<dbReference type="InterPro" id="IPR006222">
    <property type="entry name" value="GCVT_N"/>
</dbReference>
<dbReference type="OrthoDB" id="498204at2759"/>
<dbReference type="SUPFAM" id="SSF103025">
    <property type="entry name" value="Folate-binding domain"/>
    <property type="match status" value="1"/>
</dbReference>
<organism evidence="2 3">
    <name type="scientific">Triparma retinervis</name>
    <dbReference type="NCBI Taxonomy" id="2557542"/>
    <lineage>
        <taxon>Eukaryota</taxon>
        <taxon>Sar</taxon>
        <taxon>Stramenopiles</taxon>
        <taxon>Ochrophyta</taxon>
        <taxon>Bolidophyceae</taxon>
        <taxon>Parmales</taxon>
        <taxon>Triparmaceae</taxon>
        <taxon>Triparma</taxon>
    </lineage>
</organism>
<reference evidence="2" key="1">
    <citation type="submission" date="2022-07" db="EMBL/GenBank/DDBJ databases">
        <title>Genome analysis of Parmales, a sister group of diatoms, reveals the evolutionary specialization of diatoms from phago-mixotrophs to photoautotrophs.</title>
        <authorList>
            <person name="Ban H."/>
            <person name="Sato S."/>
            <person name="Yoshikawa S."/>
            <person name="Kazumasa Y."/>
            <person name="Nakamura Y."/>
            <person name="Ichinomiya M."/>
            <person name="Saitoh K."/>
            <person name="Sato N."/>
            <person name="Blanc-Mathieu R."/>
            <person name="Endo H."/>
            <person name="Kuwata A."/>
            <person name="Ogata H."/>
        </authorList>
    </citation>
    <scope>NUCLEOTIDE SEQUENCE</scope>
</reference>
<dbReference type="EMBL" id="BRXZ01005610">
    <property type="protein sequence ID" value="GMH46993.1"/>
    <property type="molecule type" value="Genomic_DNA"/>
</dbReference>
<feature type="domain" description="GCVT N-terminal" evidence="1">
    <location>
        <begin position="11"/>
        <end position="145"/>
    </location>
</feature>
<comment type="caution">
    <text evidence="2">The sequence shown here is derived from an EMBL/GenBank/DDBJ whole genome shotgun (WGS) entry which is preliminary data.</text>
</comment>
<sequence length="187" mass="20725">MRRRSTATGSPNSDVTITDRTEDYAYLNVQGLKSRELLQKITSADMSNEAFPFRAAKEISIKGTPLRAVRITYVGELGYELYVPKDKAVEVFDEIMEKGEELVLVGLQALGSLRLEKGYRDYSHDLDNTDTLIEAGLGFTADMKKPGGFIGKEHVASERSRNKARGGMTKRMVSVTCKVAGCYLHHG</sequence>
<name>A0A9W7DQF5_9STRA</name>
<dbReference type="AlphaFoldDB" id="A0A9W7DQF5"/>
<dbReference type="InterPro" id="IPR028896">
    <property type="entry name" value="GcvT/YgfZ/DmdA"/>
</dbReference>
<dbReference type="Gene3D" id="3.30.1360.120">
    <property type="entry name" value="Probable tRNA modification gtpase trme, domain 1"/>
    <property type="match status" value="1"/>
</dbReference>
<dbReference type="Pfam" id="PF01571">
    <property type="entry name" value="GCV_T"/>
    <property type="match status" value="1"/>
</dbReference>
<dbReference type="Proteomes" id="UP001165082">
    <property type="component" value="Unassembled WGS sequence"/>
</dbReference>
<proteinExistence type="predicted"/>
<accession>A0A9W7DQF5</accession>
<evidence type="ECO:0000313" key="3">
    <source>
        <dbReference type="Proteomes" id="UP001165082"/>
    </source>
</evidence>
<dbReference type="GO" id="GO:0005739">
    <property type="term" value="C:mitochondrion"/>
    <property type="evidence" value="ECO:0007669"/>
    <property type="project" value="TreeGrafter"/>
</dbReference>
<dbReference type="PANTHER" id="PTHR43757">
    <property type="entry name" value="AMINOMETHYLTRANSFERASE"/>
    <property type="match status" value="1"/>
</dbReference>
<protein>
    <recommendedName>
        <fullName evidence="1">GCVT N-terminal domain-containing protein</fullName>
    </recommendedName>
</protein>
<dbReference type="InterPro" id="IPR027266">
    <property type="entry name" value="TrmE/GcvT-like"/>
</dbReference>
<keyword evidence="3" id="KW-1185">Reference proteome</keyword>
<evidence type="ECO:0000259" key="1">
    <source>
        <dbReference type="Pfam" id="PF01571"/>
    </source>
</evidence>